<evidence type="ECO:0000313" key="1">
    <source>
        <dbReference type="EMBL" id="MFC7079414.1"/>
    </source>
</evidence>
<protein>
    <recommendedName>
        <fullName evidence="3">Transposase</fullName>
    </recommendedName>
</protein>
<dbReference type="EMBL" id="JBHSZH010000004">
    <property type="protein sequence ID" value="MFC7079414.1"/>
    <property type="molecule type" value="Genomic_DNA"/>
</dbReference>
<reference evidence="1 2" key="1">
    <citation type="journal article" date="2019" name="Int. J. Syst. Evol. Microbiol.">
        <title>The Global Catalogue of Microorganisms (GCM) 10K type strain sequencing project: providing services to taxonomists for standard genome sequencing and annotation.</title>
        <authorList>
            <consortium name="The Broad Institute Genomics Platform"/>
            <consortium name="The Broad Institute Genome Sequencing Center for Infectious Disease"/>
            <person name="Wu L."/>
            <person name="Ma J."/>
        </authorList>
    </citation>
    <scope>NUCLEOTIDE SEQUENCE [LARGE SCALE GENOMIC DNA]</scope>
    <source>
        <strain evidence="1 2">DT72</strain>
    </source>
</reference>
<gene>
    <name evidence="1" type="ORF">ACFQJ6_03850</name>
</gene>
<evidence type="ECO:0008006" key="3">
    <source>
        <dbReference type="Google" id="ProtNLM"/>
    </source>
</evidence>
<name>A0ABD5WFW2_9EURY</name>
<comment type="caution">
    <text evidence="1">The sequence shown here is derived from an EMBL/GenBank/DDBJ whole genome shotgun (WGS) entry which is preliminary data.</text>
</comment>
<dbReference type="GeneID" id="79305865"/>
<organism evidence="1 2">
    <name type="scientific">Halorussus caseinilyticus</name>
    <dbReference type="NCBI Taxonomy" id="3034025"/>
    <lineage>
        <taxon>Archaea</taxon>
        <taxon>Methanobacteriati</taxon>
        <taxon>Methanobacteriota</taxon>
        <taxon>Stenosarchaea group</taxon>
        <taxon>Halobacteria</taxon>
        <taxon>Halobacteriales</taxon>
        <taxon>Haladaptataceae</taxon>
        <taxon>Halorussus</taxon>
    </lineage>
</organism>
<accession>A0ABD5WFW2</accession>
<proteinExistence type="predicted"/>
<keyword evidence="2" id="KW-1185">Reference proteome</keyword>
<sequence>MAEMQWVGFDIHPASVLSGTAFQKASLSIDTHSTRKRVEKSILDYWNARPLAVGSSSLMSMERSSFFESVTVAQ</sequence>
<dbReference type="AlphaFoldDB" id="A0ABD5WFW2"/>
<dbReference type="Proteomes" id="UP001596407">
    <property type="component" value="Unassembled WGS sequence"/>
</dbReference>
<dbReference type="RefSeq" id="WP_276282896.1">
    <property type="nucleotide sequence ID" value="NZ_CP119813.1"/>
</dbReference>
<evidence type="ECO:0000313" key="2">
    <source>
        <dbReference type="Proteomes" id="UP001596407"/>
    </source>
</evidence>